<evidence type="ECO:0000256" key="1">
    <source>
        <dbReference type="PIRSR" id="PIRSR613078-1"/>
    </source>
</evidence>
<evidence type="ECO:0000313" key="3">
    <source>
        <dbReference type="EMBL" id="KAF7547350.1"/>
    </source>
</evidence>
<evidence type="ECO:0008006" key="5">
    <source>
        <dbReference type="Google" id="ProtNLM"/>
    </source>
</evidence>
<dbReference type="Pfam" id="PF00300">
    <property type="entry name" value="His_Phos_1"/>
    <property type="match status" value="1"/>
</dbReference>
<dbReference type="EMBL" id="JAANBB010000181">
    <property type="protein sequence ID" value="KAF7547350.1"/>
    <property type="molecule type" value="Genomic_DNA"/>
</dbReference>
<proteinExistence type="predicted"/>
<evidence type="ECO:0000256" key="2">
    <source>
        <dbReference type="PIRSR" id="PIRSR613078-2"/>
    </source>
</evidence>
<comment type="caution">
    <text evidence="3">The sequence shown here is derived from an EMBL/GenBank/DDBJ whole genome shotgun (WGS) entry which is preliminary data.</text>
</comment>
<dbReference type="SMART" id="SM00855">
    <property type="entry name" value="PGAM"/>
    <property type="match status" value="1"/>
</dbReference>
<feature type="active site" description="Proton donor/acceptor" evidence="1">
    <location>
        <position position="106"/>
    </location>
</feature>
<dbReference type="CDD" id="cd07067">
    <property type="entry name" value="HP_PGM_like"/>
    <property type="match status" value="1"/>
</dbReference>
<dbReference type="Proteomes" id="UP000722485">
    <property type="component" value="Unassembled WGS sequence"/>
</dbReference>
<dbReference type="SUPFAM" id="SSF53254">
    <property type="entry name" value="Phosphoglycerate mutase-like"/>
    <property type="match status" value="1"/>
</dbReference>
<dbReference type="InterPro" id="IPR050275">
    <property type="entry name" value="PGM_Phosphatase"/>
</dbReference>
<dbReference type="Gene3D" id="3.40.50.1240">
    <property type="entry name" value="Phosphoglycerate mutase-like"/>
    <property type="match status" value="1"/>
</dbReference>
<dbReference type="GO" id="GO:0050278">
    <property type="term" value="F:sedoheptulose-bisphosphatase activity"/>
    <property type="evidence" value="ECO:0007669"/>
    <property type="project" value="TreeGrafter"/>
</dbReference>
<feature type="active site" description="Tele-phosphohistidine intermediate" evidence="1">
    <location>
        <position position="16"/>
    </location>
</feature>
<dbReference type="GO" id="GO:0046390">
    <property type="term" value="P:ribose phosphate biosynthetic process"/>
    <property type="evidence" value="ECO:0007669"/>
    <property type="project" value="TreeGrafter"/>
</dbReference>
<reference evidence="3" key="1">
    <citation type="submission" date="2020-03" db="EMBL/GenBank/DDBJ databases">
        <title>Draft Genome Sequence of Cylindrodendrum hubeiense.</title>
        <authorList>
            <person name="Buettner E."/>
            <person name="Kellner H."/>
        </authorList>
    </citation>
    <scope>NUCLEOTIDE SEQUENCE</scope>
    <source>
        <strain evidence="3">IHI 201604</strain>
    </source>
</reference>
<dbReference type="PANTHER" id="PTHR48100">
    <property type="entry name" value="BROAD-SPECIFICITY PHOSPHATASE YOR283W-RELATED"/>
    <property type="match status" value="1"/>
</dbReference>
<feature type="binding site" evidence="2">
    <location>
        <begin position="106"/>
        <end position="109"/>
    </location>
    <ligand>
        <name>substrate</name>
    </ligand>
</feature>
<evidence type="ECO:0000313" key="4">
    <source>
        <dbReference type="Proteomes" id="UP000722485"/>
    </source>
</evidence>
<organism evidence="3 4">
    <name type="scientific">Cylindrodendrum hubeiense</name>
    <dbReference type="NCBI Taxonomy" id="595255"/>
    <lineage>
        <taxon>Eukaryota</taxon>
        <taxon>Fungi</taxon>
        <taxon>Dikarya</taxon>
        <taxon>Ascomycota</taxon>
        <taxon>Pezizomycotina</taxon>
        <taxon>Sordariomycetes</taxon>
        <taxon>Hypocreomycetidae</taxon>
        <taxon>Hypocreales</taxon>
        <taxon>Nectriaceae</taxon>
        <taxon>Cylindrodendrum</taxon>
    </lineage>
</organism>
<dbReference type="OrthoDB" id="4818801at2759"/>
<dbReference type="PANTHER" id="PTHR48100:SF15">
    <property type="entry name" value="SEDOHEPTULOSE 1,7-BISPHOSPHATASE"/>
    <property type="match status" value="1"/>
</dbReference>
<sequence>MSDANATTPRVFIARHGETEWAKNGRYTGRTDIELTPNGVNQVSSTARQLVGRRRLLDPATVARVWVSPRKRAQQTFQILFGADSNSSGTATIDSDKVSLTEDIAEWHYGDYEGLKTDEIKAKRKDRGLDKETPWNIWRDGCEGGESAQEVSDRLDRLISQIRDVQRPCMNGEANADVALVAHGHILRAFVKRWLGYPLHTPLEMMLEPGAIGILSYKNKNINEPAFSVGLALPPLDD</sequence>
<dbReference type="InterPro" id="IPR013078">
    <property type="entry name" value="His_Pase_superF_clade-1"/>
</dbReference>
<keyword evidence="4" id="KW-1185">Reference proteome</keyword>
<dbReference type="InterPro" id="IPR029033">
    <property type="entry name" value="His_PPase_superfam"/>
</dbReference>
<feature type="binding site" evidence="2">
    <location>
        <position position="72"/>
    </location>
    <ligand>
        <name>substrate</name>
    </ligand>
</feature>
<name>A0A9P5LFE3_9HYPO</name>
<feature type="binding site" evidence="2">
    <location>
        <begin position="28"/>
        <end position="29"/>
    </location>
    <ligand>
        <name>substrate</name>
    </ligand>
</feature>
<accession>A0A9P5LFE3</accession>
<protein>
    <recommendedName>
        <fullName evidence="5">Phosphoglycerate mutase</fullName>
    </recommendedName>
</protein>
<gene>
    <name evidence="3" type="ORF">G7Z17_g7794</name>
</gene>
<dbReference type="AlphaFoldDB" id="A0A9P5LFE3"/>